<comment type="caution">
    <text evidence="3">The sequence shown here is derived from an EMBL/GenBank/DDBJ whole genome shotgun (WGS) entry which is preliminary data.</text>
</comment>
<feature type="compositionally biased region" description="Polar residues" evidence="1">
    <location>
        <begin position="747"/>
        <end position="759"/>
    </location>
</feature>
<dbReference type="SMART" id="SM00264">
    <property type="entry name" value="BAG"/>
    <property type="match status" value="1"/>
</dbReference>
<dbReference type="OrthoDB" id="333905at2759"/>
<name>A0A6A0GWC0_HYAAZ</name>
<dbReference type="InterPro" id="IPR003103">
    <property type="entry name" value="BAG_domain"/>
</dbReference>
<feature type="region of interest" description="Disordered" evidence="1">
    <location>
        <begin position="407"/>
        <end position="428"/>
    </location>
</feature>
<feature type="compositionally biased region" description="Polar residues" evidence="1">
    <location>
        <begin position="717"/>
        <end position="729"/>
    </location>
</feature>
<feature type="domain" description="BAG" evidence="2">
    <location>
        <begin position="607"/>
        <end position="684"/>
    </location>
</feature>
<dbReference type="PROSITE" id="PS51035">
    <property type="entry name" value="BAG"/>
    <property type="match status" value="1"/>
</dbReference>
<feature type="region of interest" description="Disordered" evidence="1">
    <location>
        <begin position="682"/>
        <end position="822"/>
    </location>
</feature>
<accession>A0A6A0GWC0</accession>
<protein>
    <recommendedName>
        <fullName evidence="2">BAG domain-containing protein</fullName>
    </recommendedName>
</protein>
<proteinExistence type="predicted"/>
<feature type="region of interest" description="Disordered" evidence="1">
    <location>
        <begin position="167"/>
        <end position="363"/>
    </location>
</feature>
<organism evidence="3">
    <name type="scientific">Hyalella azteca</name>
    <name type="common">Amphipod</name>
    <dbReference type="NCBI Taxonomy" id="294128"/>
    <lineage>
        <taxon>Eukaryota</taxon>
        <taxon>Metazoa</taxon>
        <taxon>Ecdysozoa</taxon>
        <taxon>Arthropoda</taxon>
        <taxon>Crustacea</taxon>
        <taxon>Multicrustacea</taxon>
        <taxon>Malacostraca</taxon>
        <taxon>Eumalacostraca</taxon>
        <taxon>Peracarida</taxon>
        <taxon>Amphipoda</taxon>
        <taxon>Senticaudata</taxon>
        <taxon>Talitrida</taxon>
        <taxon>Talitroidea</taxon>
        <taxon>Hyalellidae</taxon>
        <taxon>Hyalella</taxon>
    </lineage>
</organism>
<dbReference type="AlphaFoldDB" id="A0A6A0GWC0"/>
<feature type="compositionally biased region" description="Pro residues" evidence="1">
    <location>
        <begin position="592"/>
        <end position="604"/>
    </location>
</feature>
<dbReference type="InterPro" id="IPR036533">
    <property type="entry name" value="BAG_dom_sf"/>
</dbReference>
<feature type="compositionally biased region" description="Low complexity" evidence="1">
    <location>
        <begin position="452"/>
        <end position="486"/>
    </location>
</feature>
<dbReference type="GO" id="GO:0051087">
    <property type="term" value="F:protein-folding chaperone binding"/>
    <property type="evidence" value="ECO:0007669"/>
    <property type="project" value="InterPro"/>
</dbReference>
<evidence type="ECO:0000256" key="1">
    <source>
        <dbReference type="SAM" id="MobiDB-lite"/>
    </source>
</evidence>
<feature type="compositionally biased region" description="Low complexity" evidence="1">
    <location>
        <begin position="413"/>
        <end position="428"/>
    </location>
</feature>
<evidence type="ECO:0000313" key="3">
    <source>
        <dbReference type="EMBL" id="KAA0190987.1"/>
    </source>
</evidence>
<feature type="compositionally biased region" description="Polar residues" evidence="1">
    <location>
        <begin position="252"/>
        <end position="278"/>
    </location>
</feature>
<feature type="region of interest" description="Disordered" evidence="1">
    <location>
        <begin position="547"/>
        <end position="606"/>
    </location>
</feature>
<sequence>MFILTPFISEESVQIFVRTVTPCGLMDSLTFDDVSPNVSPRSTLRIYVTEQLKERLRGPEPGMDDMRNRGYSAFPRMPHWLAEDDPQMLDLASRMSHAPNWPLSMGRRGGPWRDRRNSGGSAMSATSEDDSSYDHPHNDKSSQGSGGSGGLDAAIGHEIPIMIEAEAPPSMMPPPQQPQQQQNAPQQPHPQTSGMSGPEPPCVGQVRKSPQYATRTSSATDDVSGAHREQQRATRCSSAPPSMIDQRGNGTGRQAQQANKGSGAPQTRSATVPINPHNNVAKPFVSAFKNNSPRSQDPIMEESMQQQQQRPNSRHSSPAPQQQQQQYSGQNFQQLPAGNHHQQHASQNYPQQQDQNYQQHPQQQYYEQDPLYYGQQQWPNQGFFQQYPDYGGPWQQFYSNDPRMYEQERHYAPQQQQQQQPPLQHQRPSVVRTIPIYIEGQERPIVNENEASSLSSSPRAAPQLTRNQQQQPQRQQQQPQRQQPQHQPQPPPWQSQQPKLRQTFQPQFRQHFPQDRPAENAFQQFFNNDHPSRNQETQRPYYPEQQFYQQQQAAPPQQEQQFYQQQRPYTQQQQQHYGSQEIPIATQRESSPHPPPPPPPPPVKLTPLEKIEQVRSKTEEFMQKVDAFTGTKKDREFLYLDEMLTRALISLDDIDPDGNAEIRQARKNLIKDINSKISLLEKKASAGSAAAAEEKSPAPPTEYGDPAAVGVTDSAKETSPSLAGPSQESASKDPDNTKCDVAPTAYDSLTSEENKSSTAPADDKPSESTAATETNNNTNDVSGNSGSVTDGALKDAVVTEEKEDVIKEPIPCPAPAIPLPEK</sequence>
<feature type="compositionally biased region" description="Low complexity" evidence="1">
    <location>
        <begin position="767"/>
        <end position="779"/>
    </location>
</feature>
<feature type="compositionally biased region" description="Polar residues" evidence="1">
    <location>
        <begin position="303"/>
        <end position="320"/>
    </location>
</feature>
<feature type="compositionally biased region" description="Polar residues" evidence="1">
    <location>
        <begin position="211"/>
        <end position="221"/>
    </location>
</feature>
<feature type="region of interest" description="Disordered" evidence="1">
    <location>
        <begin position="99"/>
        <end position="153"/>
    </location>
</feature>
<feature type="region of interest" description="Disordered" evidence="1">
    <location>
        <begin position="442"/>
        <end position="501"/>
    </location>
</feature>
<dbReference type="EMBL" id="JQDR03012615">
    <property type="protein sequence ID" value="KAA0190987.1"/>
    <property type="molecule type" value="Genomic_DNA"/>
</dbReference>
<feature type="compositionally biased region" description="Low complexity" evidence="1">
    <location>
        <begin position="547"/>
        <end position="575"/>
    </location>
</feature>
<dbReference type="SUPFAM" id="SSF63491">
    <property type="entry name" value="BAG domain"/>
    <property type="match status" value="1"/>
</dbReference>
<dbReference type="Proteomes" id="UP000711488">
    <property type="component" value="Unassembled WGS sequence"/>
</dbReference>
<reference evidence="3" key="1">
    <citation type="submission" date="2014-08" db="EMBL/GenBank/DDBJ databases">
        <authorList>
            <person name="Murali S."/>
            <person name="Richards S."/>
            <person name="Bandaranaike D."/>
            <person name="Bellair M."/>
            <person name="Blankenburg K."/>
            <person name="Chao H."/>
            <person name="Dinh H."/>
            <person name="Doddapaneni H."/>
            <person name="Dugan-Rocha S."/>
            <person name="Elkadiri S."/>
            <person name="Gnanaolivu R."/>
            <person name="Hughes D."/>
            <person name="Lee S."/>
            <person name="Li M."/>
            <person name="Ming W."/>
            <person name="Munidasa M."/>
            <person name="Muniz J."/>
            <person name="Nguyen L."/>
            <person name="Osuji N."/>
            <person name="Pu L.-L."/>
            <person name="Puazo M."/>
            <person name="Skinner E."/>
            <person name="Qu C."/>
            <person name="Quiroz J."/>
            <person name="Raj R."/>
            <person name="Weissenberger G."/>
            <person name="Xin Y."/>
            <person name="Zou X."/>
            <person name="Han Y."/>
            <person name="Worley K."/>
            <person name="Muzny D."/>
            <person name="Gibbs R."/>
        </authorList>
    </citation>
    <scope>NUCLEOTIDE SEQUENCE</scope>
    <source>
        <strain evidence="3">HAZT.00-mixed</strain>
        <tissue evidence="3">Whole organism</tissue>
    </source>
</reference>
<feature type="compositionally biased region" description="Low complexity" evidence="1">
    <location>
        <begin position="178"/>
        <end position="191"/>
    </location>
</feature>
<reference evidence="3" key="2">
    <citation type="journal article" date="2018" name="Environ. Sci. Technol.">
        <title>The Toxicogenome of Hyalella azteca: A Model for Sediment Ecotoxicology and Evolutionary Toxicology.</title>
        <authorList>
            <person name="Poynton H.C."/>
            <person name="Hasenbein S."/>
            <person name="Benoit J.B."/>
            <person name="Sepulveda M.S."/>
            <person name="Poelchau M.F."/>
            <person name="Hughes D.S.T."/>
            <person name="Murali S.C."/>
            <person name="Chen S."/>
            <person name="Glastad K.M."/>
            <person name="Goodisman M.A.D."/>
            <person name="Werren J.H."/>
            <person name="Vineis J.H."/>
            <person name="Bowen J.L."/>
            <person name="Friedrich M."/>
            <person name="Jones J."/>
            <person name="Robertson H.M."/>
            <person name="Feyereisen R."/>
            <person name="Mechler-Hickson A."/>
            <person name="Mathers N."/>
            <person name="Lee C.E."/>
            <person name="Colbourne J.K."/>
            <person name="Biales A."/>
            <person name="Johnston J.S."/>
            <person name="Wellborn G.A."/>
            <person name="Rosendale A.J."/>
            <person name="Cridge A.G."/>
            <person name="Munoz-Torres M.C."/>
            <person name="Bain P.A."/>
            <person name="Manny A.R."/>
            <person name="Major K.M."/>
            <person name="Lambert F.N."/>
            <person name="Vulpe C.D."/>
            <person name="Tuck P."/>
            <person name="Blalock B.J."/>
            <person name="Lin Y.Y."/>
            <person name="Smith M.E."/>
            <person name="Ochoa-Acuna H."/>
            <person name="Chen M.M."/>
            <person name="Childers C.P."/>
            <person name="Qu J."/>
            <person name="Dugan S."/>
            <person name="Lee S.L."/>
            <person name="Chao H."/>
            <person name="Dinh H."/>
            <person name="Han Y."/>
            <person name="Doddapaneni H."/>
            <person name="Worley K.C."/>
            <person name="Muzny D.M."/>
            <person name="Gibbs R.A."/>
            <person name="Richards S."/>
        </authorList>
    </citation>
    <scope>NUCLEOTIDE SEQUENCE</scope>
    <source>
        <strain evidence="3">HAZT.00-mixed</strain>
        <tissue evidence="3">Whole organism</tissue>
    </source>
</reference>
<feature type="compositionally biased region" description="Basic and acidic residues" evidence="1">
    <location>
        <begin position="797"/>
        <end position="807"/>
    </location>
</feature>
<feature type="compositionally biased region" description="Pro residues" evidence="1">
    <location>
        <begin position="810"/>
        <end position="822"/>
    </location>
</feature>
<gene>
    <name evidence="3" type="ORF">HAZT_HAZT006225</name>
</gene>
<reference evidence="3" key="3">
    <citation type="submission" date="2019-06" db="EMBL/GenBank/DDBJ databases">
        <authorList>
            <person name="Poynton C."/>
            <person name="Hasenbein S."/>
            <person name="Benoit J.B."/>
            <person name="Sepulveda M.S."/>
            <person name="Poelchau M.F."/>
            <person name="Murali S.C."/>
            <person name="Chen S."/>
            <person name="Glastad K.M."/>
            <person name="Werren J.H."/>
            <person name="Vineis J.H."/>
            <person name="Bowen J.L."/>
            <person name="Friedrich M."/>
            <person name="Jones J."/>
            <person name="Robertson H.M."/>
            <person name="Feyereisen R."/>
            <person name="Mechler-Hickson A."/>
            <person name="Mathers N."/>
            <person name="Lee C.E."/>
            <person name="Colbourne J.K."/>
            <person name="Biales A."/>
            <person name="Johnston J.S."/>
            <person name="Wellborn G.A."/>
            <person name="Rosendale A.J."/>
            <person name="Cridge A.G."/>
            <person name="Munoz-Torres M.C."/>
            <person name="Bain P.A."/>
            <person name="Manny A.R."/>
            <person name="Major K.M."/>
            <person name="Lambert F.N."/>
            <person name="Vulpe C.D."/>
            <person name="Tuck P."/>
            <person name="Blalock B.J."/>
            <person name="Lin Y.-Y."/>
            <person name="Smith M.E."/>
            <person name="Ochoa-Acuna H."/>
            <person name="Chen M.-J.M."/>
            <person name="Childers C.P."/>
            <person name="Qu J."/>
            <person name="Dugan S."/>
            <person name="Lee S.L."/>
            <person name="Chao H."/>
            <person name="Dinh H."/>
            <person name="Han Y."/>
            <person name="Doddapaneni H."/>
            <person name="Worley K.C."/>
            <person name="Muzny D.M."/>
            <person name="Gibbs R.A."/>
            <person name="Richards S."/>
        </authorList>
    </citation>
    <scope>NUCLEOTIDE SEQUENCE</scope>
    <source>
        <strain evidence="3">HAZT.00-mixed</strain>
        <tissue evidence="3">Whole organism</tissue>
    </source>
</reference>
<feature type="compositionally biased region" description="Low complexity" evidence="1">
    <location>
        <begin position="347"/>
        <end position="363"/>
    </location>
</feature>
<dbReference type="Gene3D" id="1.20.58.120">
    <property type="entry name" value="BAG domain"/>
    <property type="match status" value="1"/>
</dbReference>
<feature type="compositionally biased region" description="Low complexity" evidence="1">
    <location>
        <begin position="321"/>
        <end position="334"/>
    </location>
</feature>
<evidence type="ECO:0000259" key="2">
    <source>
        <dbReference type="PROSITE" id="PS51035"/>
    </source>
</evidence>
<dbReference type="Pfam" id="PF02179">
    <property type="entry name" value="BAG"/>
    <property type="match status" value="1"/>
</dbReference>